<reference evidence="3 4" key="1">
    <citation type="submission" date="2014-08" db="EMBL/GenBank/DDBJ databases">
        <authorList>
            <person name="Moulin Lionel"/>
        </authorList>
    </citation>
    <scope>NUCLEOTIDE SEQUENCE [LARGE SCALE GENOMIC DNA]</scope>
</reference>
<evidence type="ECO:0000256" key="1">
    <source>
        <dbReference type="SAM" id="SignalP"/>
    </source>
</evidence>
<keyword evidence="1" id="KW-0732">Signal</keyword>
<dbReference type="SUPFAM" id="SSF53850">
    <property type="entry name" value="Periplasmic binding protein-like II"/>
    <property type="match status" value="1"/>
</dbReference>
<proteinExistence type="predicted"/>
<feature type="signal peptide" evidence="1">
    <location>
        <begin position="1"/>
        <end position="33"/>
    </location>
</feature>
<dbReference type="Gene3D" id="3.40.190.100">
    <property type="entry name" value="Glycine betaine-binding periplasmic protein, domain 2"/>
    <property type="match status" value="1"/>
</dbReference>
<evidence type="ECO:0000313" key="4">
    <source>
        <dbReference type="Proteomes" id="UP000046122"/>
    </source>
</evidence>
<dbReference type="EMBL" id="CCNE01000009">
    <property type="protein sequence ID" value="CDX52875.1"/>
    <property type="molecule type" value="Genomic_DNA"/>
</dbReference>
<dbReference type="PROSITE" id="PS51257">
    <property type="entry name" value="PROKAR_LIPOPROTEIN"/>
    <property type="match status" value="1"/>
</dbReference>
<dbReference type="NCBIfam" id="NF008334">
    <property type="entry name" value="PRK11119.1"/>
    <property type="match status" value="1"/>
</dbReference>
<protein>
    <submittedName>
        <fullName evidence="3">Glycine betaine transporter subunit periplasmic-binding component of ABC superfamily</fullName>
    </submittedName>
</protein>
<feature type="chain" id="PRO_5001857007" evidence="1">
    <location>
        <begin position="34"/>
        <end position="343"/>
    </location>
</feature>
<sequence length="343" mass="37814">MTNRFEIGCRFRRLAAAAAVMSTLVASCGYAAAGDLPGTGVTVRPTYNGIAEELFEAYVVKLGLEDLGYTVDEPSQTQVVVAHIAVANGDADYYTPHWYPLHIAFAEKAGGDAKAHRVGTLAKNSIQGYSIDKATADKYGIKTIDQLKDPKIAKLFDIDGDGKADLYGCEPGWGCERIIEHQLDAYGLRATVTHNQGEYFALIADAIQRVKAGKPVLYYGWTPTWVNGILRHGENVSWLTVPFTSLPDEQSNAVTTVPGIGNLGFSVNTHHVFANNEFLKKNPAANKWFEQVEIPIQDIDDENLLIHNGEKTNDDIRRHAENWKKAHLEQWNGWIAEAKKAAM</sequence>
<dbReference type="Gene3D" id="3.40.190.10">
    <property type="entry name" value="Periplasmic binding protein-like II"/>
    <property type="match status" value="1"/>
</dbReference>
<accession>A0A090GTD9</accession>
<dbReference type="Pfam" id="PF04069">
    <property type="entry name" value="OpuAC"/>
    <property type="match status" value="1"/>
</dbReference>
<organism evidence="3 4">
    <name type="scientific">Mesorhizobium plurifarium</name>
    <dbReference type="NCBI Taxonomy" id="69974"/>
    <lineage>
        <taxon>Bacteria</taxon>
        <taxon>Pseudomonadati</taxon>
        <taxon>Pseudomonadota</taxon>
        <taxon>Alphaproteobacteria</taxon>
        <taxon>Hyphomicrobiales</taxon>
        <taxon>Phyllobacteriaceae</taxon>
        <taxon>Mesorhizobium</taxon>
    </lineage>
</organism>
<dbReference type="InterPro" id="IPR007210">
    <property type="entry name" value="ABC_Gly_betaine_transp_sub-bd"/>
</dbReference>
<feature type="domain" description="ABC-type glycine betaine transport system substrate-binding" evidence="2">
    <location>
        <begin position="42"/>
        <end position="323"/>
    </location>
</feature>
<dbReference type="Proteomes" id="UP000046122">
    <property type="component" value="Unassembled WGS sequence"/>
</dbReference>
<evidence type="ECO:0000259" key="2">
    <source>
        <dbReference type="Pfam" id="PF04069"/>
    </source>
</evidence>
<name>A0A090GTD9_MESPL</name>
<dbReference type="AlphaFoldDB" id="A0A090GTD9"/>
<evidence type="ECO:0000313" key="3">
    <source>
        <dbReference type="EMBL" id="CDX52875.1"/>
    </source>
</evidence>
<gene>
    <name evidence="3" type="primary">proX</name>
    <name evidence="3" type="ORF">MPL3365_170141</name>
</gene>
<dbReference type="CDD" id="cd13638">
    <property type="entry name" value="PBP2_EcProx_like"/>
    <property type="match status" value="1"/>
</dbReference>
<dbReference type="GO" id="GO:0043190">
    <property type="term" value="C:ATP-binding cassette (ABC) transporter complex"/>
    <property type="evidence" value="ECO:0007669"/>
    <property type="project" value="InterPro"/>
</dbReference>
<dbReference type="GO" id="GO:0022857">
    <property type="term" value="F:transmembrane transporter activity"/>
    <property type="evidence" value="ECO:0007669"/>
    <property type="project" value="InterPro"/>
</dbReference>